<reference evidence="4 5" key="1">
    <citation type="submission" date="2009-05" db="EMBL/GenBank/DDBJ databases">
        <authorList>
            <person name="Setubal J.C."/>
            <person name="Boyle S."/>
            <person name="Crasta O.R."/>
            <person name="Gillespie J.J."/>
            <person name="Kenyon R.W."/>
            <person name="Lu J."/>
            <person name="Mane S."/>
            <person name="Nagrani S."/>
            <person name="Shallom J.M."/>
            <person name="Shallom S."/>
            <person name="Shukla M."/>
            <person name="Snyder E.E."/>
            <person name="Sobral B.W."/>
            <person name="Wattam A.R."/>
            <person name="Will R."/>
            <person name="Williams K."/>
            <person name="Yoo H."/>
            <person name="Munk C."/>
            <person name="Tapia R."/>
            <person name="Green L."/>
            <person name="Rogers Y."/>
            <person name="Detter J.C."/>
            <person name="Bruce D."/>
            <person name="Brettin T.S."/>
            <person name="Tsolis R."/>
        </authorList>
    </citation>
    <scope>NUCLEOTIDE SEQUENCE [LARGE SCALE GENOMIC DNA]</scope>
    <source>
        <strain evidence="4 5">LMG 3301</strain>
    </source>
</reference>
<evidence type="ECO:0000313" key="5">
    <source>
        <dbReference type="Proteomes" id="UP000004386"/>
    </source>
</evidence>
<dbReference type="Gene3D" id="3.50.50.60">
    <property type="entry name" value="FAD/NAD(P)-binding domain"/>
    <property type="match status" value="2"/>
</dbReference>
<proteinExistence type="predicted"/>
<dbReference type="SUPFAM" id="SSF51905">
    <property type="entry name" value="FAD/NAD(P)-binding domain"/>
    <property type="match status" value="1"/>
</dbReference>
<dbReference type="HOGENOM" id="CLU_007884_9_0_5"/>
<evidence type="ECO:0000256" key="1">
    <source>
        <dbReference type="ARBA" id="ARBA00023002"/>
    </source>
</evidence>
<keyword evidence="1" id="KW-0560">Oxidoreductase</keyword>
<evidence type="ECO:0000313" key="4">
    <source>
        <dbReference type="EMBL" id="EEQ93488.1"/>
    </source>
</evidence>
<dbReference type="GO" id="GO:0016491">
    <property type="term" value="F:oxidoreductase activity"/>
    <property type="evidence" value="ECO:0007669"/>
    <property type="project" value="UniProtKB-KW"/>
</dbReference>
<dbReference type="GO" id="GO:0005737">
    <property type="term" value="C:cytoplasm"/>
    <property type="evidence" value="ECO:0007669"/>
    <property type="project" value="TreeGrafter"/>
</dbReference>
<dbReference type="InterPro" id="IPR036188">
    <property type="entry name" value="FAD/NAD-bd_sf"/>
</dbReference>
<dbReference type="Pfam" id="PF01266">
    <property type="entry name" value="DAO"/>
    <property type="match status" value="1"/>
</dbReference>
<dbReference type="PANTHER" id="PTHR13847:SF289">
    <property type="entry name" value="GLYCINE OXIDASE"/>
    <property type="match status" value="1"/>
</dbReference>
<protein>
    <submittedName>
        <fullName evidence="4">D-amino-acid dehydrogenase (DadA-like)</fullName>
    </submittedName>
</protein>
<gene>
    <name evidence="4" type="ORF">OINT_2000641</name>
</gene>
<keyword evidence="2" id="KW-1133">Transmembrane helix</keyword>
<dbReference type="PANTHER" id="PTHR13847">
    <property type="entry name" value="SARCOSINE DEHYDROGENASE-RELATED"/>
    <property type="match status" value="1"/>
</dbReference>
<comment type="caution">
    <text evidence="4">The sequence shown here is derived from an EMBL/GenBank/DDBJ whole genome shotgun (WGS) entry which is preliminary data.</text>
</comment>
<feature type="transmembrane region" description="Helical" evidence="2">
    <location>
        <begin position="12"/>
        <end position="34"/>
    </location>
</feature>
<dbReference type="Gene3D" id="3.30.9.10">
    <property type="entry name" value="D-Amino Acid Oxidase, subunit A, domain 2"/>
    <property type="match status" value="1"/>
</dbReference>
<evidence type="ECO:0000259" key="3">
    <source>
        <dbReference type="Pfam" id="PF01266"/>
    </source>
</evidence>
<dbReference type="AlphaFoldDB" id="C4WQI4"/>
<evidence type="ECO:0000256" key="2">
    <source>
        <dbReference type="SAM" id="Phobius"/>
    </source>
</evidence>
<organism evidence="4 5">
    <name type="scientific">Brucella intermedia LMG 3301</name>
    <dbReference type="NCBI Taxonomy" id="641118"/>
    <lineage>
        <taxon>Bacteria</taxon>
        <taxon>Pseudomonadati</taxon>
        <taxon>Pseudomonadota</taxon>
        <taxon>Alphaproteobacteria</taxon>
        <taxon>Hyphomicrobiales</taxon>
        <taxon>Brucellaceae</taxon>
        <taxon>Brucella/Ochrobactrum group</taxon>
        <taxon>Brucella</taxon>
    </lineage>
</organism>
<dbReference type="EMBL" id="ACQA01000002">
    <property type="protein sequence ID" value="EEQ93488.1"/>
    <property type="molecule type" value="Genomic_DNA"/>
</dbReference>
<feature type="domain" description="FAD dependent oxidoreductase" evidence="3">
    <location>
        <begin position="17"/>
        <end position="405"/>
    </location>
</feature>
<dbReference type="Proteomes" id="UP000004386">
    <property type="component" value="Unassembled WGS sequence"/>
</dbReference>
<keyword evidence="2" id="KW-0812">Transmembrane</keyword>
<keyword evidence="2" id="KW-0472">Membrane</keyword>
<name>C4WQI4_9HYPH</name>
<accession>C4WQI4</accession>
<dbReference type="InterPro" id="IPR006076">
    <property type="entry name" value="FAD-dep_OxRdtase"/>
</dbReference>
<sequence length="423" mass="46319">MAERESHHFWKWLNMTDCIVVGAGMVGVGTALALQERGWSVLLVDRSGPGTETSYGNAGIIQTEAVSPYALPRAPLELLRAAFGANNQVAWRLRDMPGQVGPLWRYWHNSEAGRHRTASQFYARMIRRAADDHAPLIEASGAENLIRRTGLREMHRSARSFDLSARDAELKRQEFGVASVIEDGKAVSAAEPSLKANLAGAIHWTDPWSCSDPGALVQSYANLFVKRGGTFVQGDARSLRQDGSGWQVDTADGPHAARHVVLALGPWSPEILRTFGYKIPLVIKRGYHQHFSGTGPKVPVLDVRNSTVATPMRAGLRILTGAELTPLGSVARHEQLNRSIKAISELFDIGAHVEHTPWFGSRPCMPRMLPVVGEAPRHKGLWLNFGHGHQGFTLGPTTGRILAERMTGEPEDAKLYSALALPH</sequence>